<organism evidence="1 2">
    <name type="scientific">Gossypium arboreum</name>
    <name type="common">Tree cotton</name>
    <name type="synonym">Gossypium nanking</name>
    <dbReference type="NCBI Taxonomy" id="29729"/>
    <lineage>
        <taxon>Eukaryota</taxon>
        <taxon>Viridiplantae</taxon>
        <taxon>Streptophyta</taxon>
        <taxon>Embryophyta</taxon>
        <taxon>Tracheophyta</taxon>
        <taxon>Spermatophyta</taxon>
        <taxon>Magnoliopsida</taxon>
        <taxon>eudicotyledons</taxon>
        <taxon>Gunneridae</taxon>
        <taxon>Pentapetalae</taxon>
        <taxon>rosids</taxon>
        <taxon>malvids</taxon>
        <taxon>Malvales</taxon>
        <taxon>Malvaceae</taxon>
        <taxon>Malvoideae</taxon>
        <taxon>Gossypium</taxon>
    </lineage>
</organism>
<dbReference type="EMBL" id="KN393852">
    <property type="protein sequence ID" value="KHG10425.1"/>
    <property type="molecule type" value="Genomic_DNA"/>
</dbReference>
<gene>
    <name evidence="1" type="ORF">F383_11381</name>
</gene>
<keyword evidence="2" id="KW-1185">Reference proteome</keyword>
<proteinExistence type="predicted"/>
<accession>A0A0B0NC69</accession>
<reference evidence="2" key="1">
    <citation type="submission" date="2014-09" db="EMBL/GenBank/DDBJ databases">
        <authorList>
            <person name="Mudge J."/>
            <person name="Ramaraj T."/>
            <person name="Lindquist I.E."/>
            <person name="Bharti A.K."/>
            <person name="Sundararajan A."/>
            <person name="Cameron C.T."/>
            <person name="Woodward J.E."/>
            <person name="May G.D."/>
            <person name="Brubaker C."/>
            <person name="Broadhvest J."/>
            <person name="Wilkins T.A."/>
        </authorList>
    </citation>
    <scope>NUCLEOTIDE SEQUENCE</scope>
    <source>
        <strain evidence="2">cv. AKA8401</strain>
    </source>
</reference>
<dbReference type="AlphaFoldDB" id="A0A0B0NC69"/>
<protein>
    <submittedName>
        <fullName evidence="1">S-adenosylmethionine synthase</fullName>
    </submittedName>
</protein>
<dbReference type="Proteomes" id="UP000032142">
    <property type="component" value="Unassembled WGS sequence"/>
</dbReference>
<evidence type="ECO:0000313" key="1">
    <source>
        <dbReference type="EMBL" id="KHG10425.1"/>
    </source>
</evidence>
<name>A0A0B0NC69_GOSAR</name>
<evidence type="ECO:0000313" key="2">
    <source>
        <dbReference type="Proteomes" id="UP000032142"/>
    </source>
</evidence>
<sequence length="59" mass="6492">MDQSDYLELWNAYEPSKVAFSELDSTWARQGHARVTCPCAITSGCVRACQIDTPCGLPV</sequence>